<dbReference type="Proteomes" id="UP001597100">
    <property type="component" value="Unassembled WGS sequence"/>
</dbReference>
<gene>
    <name evidence="1" type="ORF">ACFQ1G_08610</name>
</gene>
<dbReference type="RefSeq" id="WP_380738620.1">
    <property type="nucleotide sequence ID" value="NZ_JBHTJP010000034.1"/>
</dbReference>
<organism evidence="1 2">
    <name type="scientific">Salinimicrobium gaetbulicola</name>
    <dbReference type="NCBI Taxonomy" id="999702"/>
    <lineage>
        <taxon>Bacteria</taxon>
        <taxon>Pseudomonadati</taxon>
        <taxon>Bacteroidota</taxon>
        <taxon>Flavobacteriia</taxon>
        <taxon>Flavobacteriales</taxon>
        <taxon>Flavobacteriaceae</taxon>
        <taxon>Salinimicrobium</taxon>
    </lineage>
</organism>
<accession>A0ABW3IH63</accession>
<comment type="caution">
    <text evidence="1">The sequence shown here is derived from an EMBL/GenBank/DDBJ whole genome shotgun (WGS) entry which is preliminary data.</text>
</comment>
<evidence type="ECO:0000313" key="2">
    <source>
        <dbReference type="Proteomes" id="UP001597100"/>
    </source>
</evidence>
<protein>
    <submittedName>
        <fullName evidence="1">Uncharacterized protein</fullName>
    </submittedName>
</protein>
<dbReference type="PROSITE" id="PS51257">
    <property type="entry name" value="PROKAR_LIPOPROTEIN"/>
    <property type="match status" value="1"/>
</dbReference>
<dbReference type="EMBL" id="JBHTJP010000034">
    <property type="protein sequence ID" value="MFD0976850.1"/>
    <property type="molecule type" value="Genomic_DNA"/>
</dbReference>
<keyword evidence="2" id="KW-1185">Reference proteome</keyword>
<reference evidence="2" key="1">
    <citation type="journal article" date="2019" name="Int. J. Syst. Evol. Microbiol.">
        <title>The Global Catalogue of Microorganisms (GCM) 10K type strain sequencing project: providing services to taxonomists for standard genome sequencing and annotation.</title>
        <authorList>
            <consortium name="The Broad Institute Genomics Platform"/>
            <consortium name="The Broad Institute Genome Sequencing Center for Infectious Disease"/>
            <person name="Wu L."/>
            <person name="Ma J."/>
        </authorList>
    </citation>
    <scope>NUCLEOTIDE SEQUENCE [LARGE SCALE GENOMIC DNA]</scope>
    <source>
        <strain evidence="2">CCUG 60898</strain>
    </source>
</reference>
<name>A0ABW3IH63_9FLAO</name>
<proteinExistence type="predicted"/>
<evidence type="ECO:0000313" key="1">
    <source>
        <dbReference type="EMBL" id="MFD0976850.1"/>
    </source>
</evidence>
<sequence>MKISFLNASHYLLIFLFLPFVFISCKQDSEVRDTAFKVEKVDSQNSVVGNETFFEVREDTHVLVTVDTENISEETKNENVFITDDRSDPSQNSEKPGEHIALVDKNQKIYWRGEPKDPSANVSVDIVEIRRKADGGAEILEAVFRDPNKDGIIIGKIKNKKVSGLEYYNIVIRINGESTQTFVIDPKIQMSGN</sequence>